<dbReference type="InterPro" id="IPR051414">
    <property type="entry name" value="Adenylate-forming_Reductase"/>
</dbReference>
<evidence type="ECO:0000259" key="3">
    <source>
        <dbReference type="Pfam" id="PF00501"/>
    </source>
</evidence>
<dbReference type="Gene3D" id="3.40.50.720">
    <property type="entry name" value="NAD(P)-binding Rossmann-like Domain"/>
    <property type="match status" value="1"/>
</dbReference>
<dbReference type="PANTHER" id="PTHR43439">
    <property type="entry name" value="PHENYLACETATE-COENZYME A LIGASE"/>
    <property type="match status" value="1"/>
</dbReference>
<evidence type="ECO:0000256" key="1">
    <source>
        <dbReference type="ARBA" id="ARBA00022450"/>
    </source>
</evidence>
<sequence length="1111" mass="122931">MTTLQNAPGFYNPEVHTIQGANSKTFSRVELNTTLTLPELFKHHAENSPEHPVFVYMDDDKKEHIIRFPEVYRGIRKAATIASRHYERMADYYTHSQQGKGKNDPPIIGILATADSISYYTLEVALMYLGLTPFPISTRNSAIAVAHLVSKTGVRQMFVSSDPAMQRLAHEAIELLQKDGRELELLPMPTFEEMYGLAGGDDALVPMGNVSPDRTCLILHSSGSTAFPKPIKFLDKHFRKWGSFVFFGEFDFCGVRVGAQTNPMFHAMGALTITWTVFTGVVWTMFKPSTPATVPTPEIFLDSVVETRSEVVYCVPAFIEAWARDPANKDRIKTLRAMIYAGAPMNKQIGDHLANEGIALIPFYGSTELGSLVRLIPHPDTMDKPEWDYFQLSPHIDARLIPQEGQPGIFEPVAFDSPTFTPNVFNTIIDGRPAYSTSDLLQRHPTKHNLFRVYGRADDQLMLSTGEKVGITNPAPLEAILTQDPHVRACLMFGRGRFQNGVLIEPKEPFDPSDEARLEEFRNKIWPSIEKMNVYAPSHSRVFKEMIMVTHPNKPLEYTAKGTPRRQVCIAAYNEEIDALYKRVEESSQIDLAPPRDWAAESTREYVTSVVRKVMKNNEIQEEDDIFQQGCDSLQATWIRNTLIHALRVSSNVNVHDIPSNFAYAHPSINALAGFISGLISGKTVDANVERAAAVERMRALLDKYSQGLERRFPEKIANGHANGHVNGHANTSYANGYAAHGETVLVTGTTGRLGSHLLAQLLQRGDVDMIFALNRETSGSQKALSVRQKAAFEQWGLDASLLESSKVALYAVDLAKPYFGLSEDAYEEMRKSVTQIIHNAWRVDFQVSLPSYEPLIAGARNLLDLALNSAIPGGPRTLFVSSISSLRNYSGSNSAPETLDFGPEFAVGSGYSESKWVTEQLYGRAAERAGLKTTSVRVGQVSGDQRTGRWNTSEWVATLVRAGQRLGCIPVKDEELTWVAVDVVAATLQDMVVNGEGALHLVSPKPVSWNSVFVPIAEQLNLPTVPYSDWLEKLEKSAAAASSGPGVDQHDSAHNLVGFFRSEGMGGAAVPLSTDRAVRASKSLAGARPIGREDALNYLRFWQKVGYIKA</sequence>
<dbReference type="InterPro" id="IPR042099">
    <property type="entry name" value="ANL_N_sf"/>
</dbReference>
<dbReference type="InterPro" id="IPR000873">
    <property type="entry name" value="AMP-dep_synth/lig_dom"/>
</dbReference>
<dbReference type="OrthoDB" id="429813at2759"/>
<dbReference type="SUPFAM" id="SSF51735">
    <property type="entry name" value="NAD(P)-binding Rossmann-fold domains"/>
    <property type="match status" value="1"/>
</dbReference>
<dbReference type="Gene3D" id="1.10.1200.10">
    <property type="entry name" value="ACP-like"/>
    <property type="match status" value="1"/>
</dbReference>
<dbReference type="PANTHER" id="PTHR43439:SF2">
    <property type="entry name" value="ENZYME, PUTATIVE (JCVI)-RELATED"/>
    <property type="match status" value="1"/>
</dbReference>
<dbReference type="STRING" id="5643.A0A060SU16"/>
<organism evidence="5 6">
    <name type="scientific">Pycnoporus cinnabarinus</name>
    <name type="common">Cinnabar-red polypore</name>
    <name type="synonym">Trametes cinnabarina</name>
    <dbReference type="NCBI Taxonomy" id="5643"/>
    <lineage>
        <taxon>Eukaryota</taxon>
        <taxon>Fungi</taxon>
        <taxon>Dikarya</taxon>
        <taxon>Basidiomycota</taxon>
        <taxon>Agaricomycotina</taxon>
        <taxon>Agaricomycetes</taxon>
        <taxon>Polyporales</taxon>
        <taxon>Polyporaceae</taxon>
        <taxon>Trametes</taxon>
    </lineage>
</organism>
<accession>A0A060SU16</accession>
<dbReference type="SUPFAM" id="SSF56801">
    <property type="entry name" value="Acetyl-CoA synthetase-like"/>
    <property type="match status" value="1"/>
</dbReference>
<dbReference type="OMA" id="PRRQVCI"/>
<dbReference type="AlphaFoldDB" id="A0A060SU16"/>
<dbReference type="Pfam" id="PF23562">
    <property type="entry name" value="AMP-binding_C_3"/>
    <property type="match status" value="1"/>
</dbReference>
<reference evidence="5" key="1">
    <citation type="submission" date="2014-01" db="EMBL/GenBank/DDBJ databases">
        <title>The genome of the white-rot fungus Pycnoporus cinnabarinus: a basidiomycete model with a versatile arsenal for lignocellulosic biomass breakdown.</title>
        <authorList>
            <person name="Levasseur A."/>
            <person name="Lomascolo A."/>
            <person name="Ruiz-Duenas F.J."/>
            <person name="Uzan E."/>
            <person name="Piumi F."/>
            <person name="Kues U."/>
            <person name="Ram A.F.J."/>
            <person name="Murat C."/>
            <person name="Haon M."/>
            <person name="Benoit I."/>
            <person name="Arfi Y."/>
            <person name="Chevret D."/>
            <person name="Drula E."/>
            <person name="Kwon M.J."/>
            <person name="Gouret P."/>
            <person name="Lesage-Meessen L."/>
            <person name="Lombard V."/>
            <person name="Mariette J."/>
            <person name="Noirot C."/>
            <person name="Park J."/>
            <person name="Patyshakuliyeva A."/>
            <person name="Wieneger R.A.B."/>
            <person name="Wosten H.A.B."/>
            <person name="Martin F."/>
            <person name="Coutinho P.M."/>
            <person name="de Vries R."/>
            <person name="Martinez A.T."/>
            <person name="Klopp C."/>
            <person name="Pontarotti P."/>
            <person name="Henrissat B."/>
            <person name="Record E."/>
        </authorList>
    </citation>
    <scope>NUCLEOTIDE SEQUENCE [LARGE SCALE GENOMIC DNA]</scope>
    <source>
        <strain evidence="5">BRFM137</strain>
    </source>
</reference>
<dbReference type="InterPro" id="IPR013120">
    <property type="entry name" value="FAR_NAD-bd"/>
</dbReference>
<protein>
    <recommendedName>
        <fullName evidence="7">Polyketide synthase phosphopantetheine-binding domain-containing protein</fullName>
    </recommendedName>
</protein>
<gene>
    <name evidence="5" type="ORF">BN946_scf184493.g17</name>
</gene>
<proteinExistence type="predicted"/>
<dbReference type="EMBL" id="CCBP010000285">
    <property type="protein sequence ID" value="CDO75719.1"/>
    <property type="molecule type" value="Genomic_DNA"/>
</dbReference>
<dbReference type="InterPro" id="IPR036736">
    <property type="entry name" value="ACP-like_sf"/>
</dbReference>
<keyword evidence="2" id="KW-0597">Phosphoprotein</keyword>
<dbReference type="Pfam" id="PF00501">
    <property type="entry name" value="AMP-binding"/>
    <property type="match status" value="1"/>
</dbReference>
<feature type="domain" description="AMP-dependent synthetase/ligase" evidence="3">
    <location>
        <begin position="86"/>
        <end position="380"/>
    </location>
</feature>
<comment type="caution">
    <text evidence="5">The sequence shown here is derived from an EMBL/GenBank/DDBJ whole genome shotgun (WGS) entry which is preliminary data.</text>
</comment>
<feature type="domain" description="Thioester reductase (TE)" evidence="4">
    <location>
        <begin position="747"/>
        <end position="987"/>
    </location>
</feature>
<name>A0A060SU16_PYCCI</name>
<dbReference type="Pfam" id="PF07993">
    <property type="entry name" value="NAD_binding_4"/>
    <property type="match status" value="1"/>
</dbReference>
<dbReference type="InterPro" id="IPR036291">
    <property type="entry name" value="NAD(P)-bd_dom_sf"/>
</dbReference>
<evidence type="ECO:0000259" key="4">
    <source>
        <dbReference type="Pfam" id="PF07993"/>
    </source>
</evidence>
<dbReference type="SUPFAM" id="SSF47336">
    <property type="entry name" value="ACP-like"/>
    <property type="match status" value="1"/>
</dbReference>
<keyword evidence="6" id="KW-1185">Reference proteome</keyword>
<dbReference type="Proteomes" id="UP000029665">
    <property type="component" value="Unassembled WGS sequence"/>
</dbReference>
<evidence type="ECO:0008006" key="7">
    <source>
        <dbReference type="Google" id="ProtNLM"/>
    </source>
</evidence>
<evidence type="ECO:0000313" key="5">
    <source>
        <dbReference type="EMBL" id="CDO75719.1"/>
    </source>
</evidence>
<dbReference type="HOGENOM" id="CLU_002220_1_0_1"/>
<evidence type="ECO:0000313" key="6">
    <source>
        <dbReference type="Proteomes" id="UP000029665"/>
    </source>
</evidence>
<evidence type="ECO:0000256" key="2">
    <source>
        <dbReference type="ARBA" id="ARBA00022553"/>
    </source>
</evidence>
<dbReference type="Gene3D" id="3.40.50.12780">
    <property type="entry name" value="N-terminal domain of ligase-like"/>
    <property type="match status" value="1"/>
</dbReference>
<keyword evidence="1" id="KW-0596">Phosphopantetheine</keyword>